<dbReference type="AlphaFoldDB" id="A0A3M2MB00"/>
<dbReference type="OrthoDB" id="3470041at2"/>
<evidence type="ECO:0000313" key="1">
    <source>
        <dbReference type="EMBL" id="RMI44338.1"/>
    </source>
</evidence>
<keyword evidence="2" id="KW-1185">Reference proteome</keyword>
<evidence type="ECO:0000313" key="2">
    <source>
        <dbReference type="Proteomes" id="UP000282674"/>
    </source>
</evidence>
<reference evidence="1 2" key="1">
    <citation type="submission" date="2018-10" db="EMBL/GenBank/DDBJ databases">
        <title>Isolation from soil.</title>
        <authorList>
            <person name="Hu J."/>
        </authorList>
    </citation>
    <scope>NUCLEOTIDE SEQUENCE [LARGE SCALE GENOMIC DNA]</scope>
    <source>
        <strain evidence="1 2">NEAU-Ht49</strain>
    </source>
</reference>
<name>A0A3M2MB00_9ACTN</name>
<dbReference type="Gene3D" id="3.10.490.10">
    <property type="entry name" value="Gamma-glutamyl cyclotransferase-like"/>
    <property type="match status" value="1"/>
</dbReference>
<sequence length="193" mass="20764">MLWYVAYGSNLHRDRFLCYLEGGRPAGGARTYTGCRDPRPPMADRPVLLPGGVYFARRSQVWGGGMAFYDPALDGEAPARAYLLTSGQFCDVLAQEMRRDIGVDIDLTPALATGRLTLGPGHYDTILNTGDLGGQPMLTFTSPLGAAEADLNPPSAAYLAVLSSGLRESHGWTPERISTYLMSRPGALGTVRP</sequence>
<protein>
    <submittedName>
        <fullName evidence="1">Histone deacetylase</fullName>
    </submittedName>
</protein>
<dbReference type="RefSeq" id="WP_122194647.1">
    <property type="nucleotide sequence ID" value="NZ_JBHSKC010000004.1"/>
</dbReference>
<gene>
    <name evidence="1" type="ORF">EBO15_13145</name>
</gene>
<dbReference type="Proteomes" id="UP000282674">
    <property type="component" value="Unassembled WGS sequence"/>
</dbReference>
<organism evidence="1 2">
    <name type="scientific">Actinomadura harenae</name>
    <dbReference type="NCBI Taxonomy" id="2483351"/>
    <lineage>
        <taxon>Bacteria</taxon>
        <taxon>Bacillati</taxon>
        <taxon>Actinomycetota</taxon>
        <taxon>Actinomycetes</taxon>
        <taxon>Streptosporangiales</taxon>
        <taxon>Thermomonosporaceae</taxon>
        <taxon>Actinomadura</taxon>
    </lineage>
</organism>
<accession>A0A3M2MB00</accession>
<comment type="caution">
    <text evidence="1">The sequence shown here is derived from an EMBL/GenBank/DDBJ whole genome shotgun (WGS) entry which is preliminary data.</text>
</comment>
<dbReference type="EMBL" id="RFFG01000019">
    <property type="protein sequence ID" value="RMI44338.1"/>
    <property type="molecule type" value="Genomic_DNA"/>
</dbReference>
<proteinExistence type="predicted"/>